<dbReference type="AlphaFoldDB" id="A0A7J7KW67"/>
<dbReference type="Proteomes" id="UP000541444">
    <property type="component" value="Unassembled WGS sequence"/>
</dbReference>
<feature type="region of interest" description="Disordered" evidence="2">
    <location>
        <begin position="169"/>
        <end position="222"/>
    </location>
</feature>
<keyword evidence="4" id="KW-1185">Reference proteome</keyword>
<keyword evidence="1" id="KW-0175">Coiled coil</keyword>
<gene>
    <name evidence="3" type="ORF">GIB67_025711</name>
</gene>
<feature type="region of interest" description="Disordered" evidence="2">
    <location>
        <begin position="242"/>
        <end position="266"/>
    </location>
</feature>
<dbReference type="EMBL" id="JACGCM010002833">
    <property type="protein sequence ID" value="KAF6134596.1"/>
    <property type="molecule type" value="Genomic_DNA"/>
</dbReference>
<feature type="coiled-coil region" evidence="1">
    <location>
        <begin position="484"/>
        <end position="581"/>
    </location>
</feature>
<reference evidence="3 4" key="1">
    <citation type="journal article" date="2020" name="IScience">
        <title>Genome Sequencing of the Endangered Kingdonia uniflora (Circaeasteraceae, Ranunculales) Reveals Potential Mechanisms of Evolutionary Specialization.</title>
        <authorList>
            <person name="Sun Y."/>
            <person name="Deng T."/>
            <person name="Zhang A."/>
            <person name="Moore M.J."/>
            <person name="Landis J.B."/>
            <person name="Lin N."/>
            <person name="Zhang H."/>
            <person name="Zhang X."/>
            <person name="Huang J."/>
            <person name="Zhang X."/>
            <person name="Sun H."/>
            <person name="Wang H."/>
        </authorList>
    </citation>
    <scope>NUCLEOTIDE SEQUENCE [LARGE SCALE GENOMIC DNA]</scope>
    <source>
        <strain evidence="3">TB1705</strain>
        <tissue evidence="3">Leaf</tissue>
    </source>
</reference>
<evidence type="ECO:0000313" key="4">
    <source>
        <dbReference type="Proteomes" id="UP000541444"/>
    </source>
</evidence>
<evidence type="ECO:0000256" key="1">
    <source>
        <dbReference type="SAM" id="Coils"/>
    </source>
</evidence>
<name>A0A7J7KW67_9MAGN</name>
<comment type="caution">
    <text evidence="3">The sequence shown here is derived from an EMBL/GenBank/DDBJ whole genome shotgun (WGS) entry which is preliminary data.</text>
</comment>
<feature type="compositionally biased region" description="Polar residues" evidence="2">
    <location>
        <begin position="206"/>
        <end position="218"/>
    </location>
</feature>
<evidence type="ECO:0000313" key="3">
    <source>
        <dbReference type="EMBL" id="KAF6134596.1"/>
    </source>
</evidence>
<feature type="compositionally biased region" description="Polar residues" evidence="2">
    <location>
        <begin position="61"/>
        <end position="70"/>
    </location>
</feature>
<organism evidence="3 4">
    <name type="scientific">Kingdonia uniflora</name>
    <dbReference type="NCBI Taxonomy" id="39325"/>
    <lineage>
        <taxon>Eukaryota</taxon>
        <taxon>Viridiplantae</taxon>
        <taxon>Streptophyta</taxon>
        <taxon>Embryophyta</taxon>
        <taxon>Tracheophyta</taxon>
        <taxon>Spermatophyta</taxon>
        <taxon>Magnoliopsida</taxon>
        <taxon>Ranunculales</taxon>
        <taxon>Circaeasteraceae</taxon>
        <taxon>Kingdonia</taxon>
    </lineage>
</organism>
<feature type="compositionally biased region" description="Basic and acidic residues" evidence="2">
    <location>
        <begin position="191"/>
        <end position="203"/>
    </location>
</feature>
<proteinExistence type="predicted"/>
<sequence length="592" mass="67111">MEIGRTNMFKNERSCNDGNVVLLKRYKASDMKSEKDASVLESRTVRARSNKCQPLERERINSSSSSPIKRFTTSKNLESTQRERQKIRGFDKELFEGDKRLKRAKDYGSHRCLYSSVVREKLDATADSHSDTEGVKYKVERKESLLDEVAEEETELELVLEGLSLSRKKRVDSRSNKVRKAQSSRSMAGVDEGKRQVSGEEARANFSKTPRTGRSVQPNPAKPCKIALKYPKKRMLKALPTSGTTRSGKVAKDKRRRVKPSGESGEMVVERQSTAVDDLKEVEERAKLAVLHGEENTSKMVARLVKGIWLGIEEEKSELKKANVELEKELARSRTDALKEARQLKASHTVAIGQLQVETKANLDEIVEERDRLGHHLMLKGYSEEEVDAIKADTYVEKEDEEEAEAVGIVDGLDGVSRQTVLKNQGDDVELPEGGSEKVKEKDSEIKKGLKELSEVTECAEKLQSLVDALAMKGKQADTAQYRIQALEQSEEQFRSDLQRCRNELERMRQKFIEKDDELRVAQENLSASEAAAEYLQIALPAKDMEFWEMQRRCNNLNERVVRLKAELAQAIARAKKVEARNKIYILVLVPI</sequence>
<feature type="region of interest" description="Disordered" evidence="2">
    <location>
        <begin position="48"/>
        <end position="70"/>
    </location>
</feature>
<protein>
    <submittedName>
        <fullName evidence="3">Uncharacterized protein</fullName>
    </submittedName>
</protein>
<accession>A0A7J7KW67</accession>
<evidence type="ECO:0000256" key="2">
    <source>
        <dbReference type="SAM" id="MobiDB-lite"/>
    </source>
</evidence>
<feature type="compositionally biased region" description="Basic residues" evidence="2">
    <location>
        <begin position="169"/>
        <end position="182"/>
    </location>
</feature>